<reference evidence="1 2" key="1">
    <citation type="submission" date="2017-06" db="EMBL/GenBank/DDBJ databases">
        <title>Draft Genome Sequence of Bacillus sp Strain 36R Isolated from saline sediment at Atanasia, Sonora, Mexico.</title>
        <authorList>
            <person name="Sanchez Diaz R."/>
            <person name="Quiroz Macias M.E."/>
            <person name="Ibarra Gamez J.C."/>
            <person name="Enciso Ibarra J."/>
            <person name="Gomez Gil B."/>
            <person name="Galaviz Silva L."/>
        </authorList>
    </citation>
    <scope>NUCLEOTIDE SEQUENCE [LARGE SCALE GENOMIC DNA]</scope>
    <source>
        <strain evidence="1 2">36R_ATNSAL</strain>
    </source>
</reference>
<comment type="caution">
    <text evidence="1">The sequence shown here is derived from an EMBL/GenBank/DDBJ whole genome shotgun (WGS) entry which is preliminary data.</text>
</comment>
<evidence type="ECO:0000313" key="1">
    <source>
        <dbReference type="EMBL" id="PCK14768.1"/>
    </source>
</evidence>
<dbReference type="Gene3D" id="1.10.3230.30">
    <property type="entry name" value="Phage gp6-like head-tail connector protein"/>
    <property type="match status" value="1"/>
</dbReference>
<dbReference type="NCBIfam" id="TIGR01560">
    <property type="entry name" value="put_DNA_pack"/>
    <property type="match status" value="1"/>
</dbReference>
<dbReference type="AlphaFoldDB" id="A0A2A5IBR2"/>
<protein>
    <submittedName>
        <fullName evidence="1">DNA-packaging protein</fullName>
    </submittedName>
</protein>
<sequence length="100" mass="11240">MTEAEQKELEKAKKYLRIDGDAEDDLILHFIAAAKEYITNATGLKFPNNLAQAELAVMSFTTHWYENRQISGTTSNLDGVLTTMVNQLKYLVVDGEKDAE</sequence>
<dbReference type="InterPro" id="IPR021146">
    <property type="entry name" value="Phage_gp6-like_head-tail"/>
</dbReference>
<dbReference type="InterPro" id="IPR006450">
    <property type="entry name" value="Phage_HK97_gp6-like"/>
</dbReference>
<evidence type="ECO:0000313" key="2">
    <source>
        <dbReference type="Proteomes" id="UP000228754"/>
    </source>
</evidence>
<accession>A0A2A5IBR2</accession>
<dbReference type="OrthoDB" id="5654at2"/>
<dbReference type="CDD" id="cd08054">
    <property type="entry name" value="gp6"/>
    <property type="match status" value="1"/>
</dbReference>
<dbReference type="Pfam" id="PF05135">
    <property type="entry name" value="Phage_connect_1"/>
    <property type="match status" value="1"/>
</dbReference>
<dbReference type="EMBL" id="NKHG01000255">
    <property type="protein sequence ID" value="PCK14768.1"/>
    <property type="molecule type" value="Genomic_DNA"/>
</dbReference>
<proteinExistence type="predicted"/>
<gene>
    <name evidence="1" type="ORF">CEY02_21105</name>
</gene>
<name>A0A2A5IBR2_BACPU</name>
<dbReference type="Proteomes" id="UP000228754">
    <property type="component" value="Unassembled WGS sequence"/>
</dbReference>
<organism evidence="1 2">
    <name type="scientific">Bacillus pumilus</name>
    <name type="common">Bacillus mesentericus</name>
    <dbReference type="NCBI Taxonomy" id="1408"/>
    <lineage>
        <taxon>Bacteria</taxon>
        <taxon>Bacillati</taxon>
        <taxon>Bacillota</taxon>
        <taxon>Bacilli</taxon>
        <taxon>Bacillales</taxon>
        <taxon>Bacillaceae</taxon>
        <taxon>Bacillus</taxon>
    </lineage>
</organism>